<accession>A0A9X2LDK0</accession>
<keyword evidence="4" id="KW-1185">Reference proteome</keyword>
<name>A0A9X2LDK0_9ACTN</name>
<evidence type="ECO:0000256" key="2">
    <source>
        <dbReference type="SAM" id="Phobius"/>
    </source>
</evidence>
<keyword evidence="2" id="KW-0812">Transmembrane</keyword>
<feature type="compositionally biased region" description="Basic and acidic residues" evidence="1">
    <location>
        <begin position="1"/>
        <end position="18"/>
    </location>
</feature>
<dbReference type="Proteomes" id="UP001142374">
    <property type="component" value="Unassembled WGS sequence"/>
</dbReference>
<dbReference type="EMBL" id="JANIID010000003">
    <property type="protein sequence ID" value="MCQ8769339.1"/>
    <property type="molecule type" value="Genomic_DNA"/>
</dbReference>
<comment type="caution">
    <text evidence="3">The sequence shown here is derived from an EMBL/GenBank/DDBJ whole genome shotgun (WGS) entry which is preliminary data.</text>
</comment>
<proteinExistence type="predicted"/>
<protein>
    <submittedName>
        <fullName evidence="3">Uncharacterized protein</fullName>
    </submittedName>
</protein>
<evidence type="ECO:0000313" key="3">
    <source>
        <dbReference type="EMBL" id="MCQ8769339.1"/>
    </source>
</evidence>
<keyword evidence="2" id="KW-0472">Membrane</keyword>
<evidence type="ECO:0000256" key="1">
    <source>
        <dbReference type="SAM" id="MobiDB-lite"/>
    </source>
</evidence>
<organism evidence="3 4">
    <name type="scientific">Streptomyces telluris</name>
    <dbReference type="NCBI Taxonomy" id="2720021"/>
    <lineage>
        <taxon>Bacteria</taxon>
        <taxon>Bacillati</taxon>
        <taxon>Actinomycetota</taxon>
        <taxon>Actinomycetes</taxon>
        <taxon>Kitasatosporales</taxon>
        <taxon>Streptomycetaceae</taxon>
        <taxon>Streptomyces</taxon>
    </lineage>
</organism>
<sequence>MRPENDHAGDPHRDRTPADDDQPLFMRQRYGTRWVYNHRNPMGLALIVITPILAIGALLLMTRGGR</sequence>
<dbReference type="AlphaFoldDB" id="A0A9X2LDK0"/>
<keyword evidence="2" id="KW-1133">Transmembrane helix</keyword>
<reference evidence="3" key="1">
    <citation type="submission" date="2022-06" db="EMBL/GenBank/DDBJ databases">
        <title>WGS of actinobacteria.</title>
        <authorList>
            <person name="Thawai C."/>
        </authorList>
    </citation>
    <scope>NUCLEOTIDE SEQUENCE</scope>
    <source>
        <strain evidence="3">AA8</strain>
    </source>
</reference>
<gene>
    <name evidence="3" type="ORF">NQU55_06025</name>
</gene>
<feature type="transmembrane region" description="Helical" evidence="2">
    <location>
        <begin position="42"/>
        <end position="61"/>
    </location>
</feature>
<feature type="region of interest" description="Disordered" evidence="1">
    <location>
        <begin position="1"/>
        <end position="23"/>
    </location>
</feature>
<dbReference type="RefSeq" id="WP_168094655.1">
    <property type="nucleotide sequence ID" value="NZ_JAATER010000281.1"/>
</dbReference>
<evidence type="ECO:0000313" key="4">
    <source>
        <dbReference type="Proteomes" id="UP001142374"/>
    </source>
</evidence>